<dbReference type="Pfam" id="PF10979">
    <property type="entry name" value="DUF2786"/>
    <property type="match status" value="1"/>
</dbReference>
<dbReference type="EMBL" id="BOOU01000052">
    <property type="protein sequence ID" value="GII78762.1"/>
    <property type="molecule type" value="Genomic_DNA"/>
</dbReference>
<protein>
    <recommendedName>
        <fullName evidence="2">DUF2786 domain-containing protein</fullName>
    </recommendedName>
</protein>
<keyword evidence="4" id="KW-1185">Reference proteome</keyword>
<feature type="region of interest" description="Disordered" evidence="1">
    <location>
        <begin position="169"/>
        <end position="225"/>
    </location>
</feature>
<name>A0A919V1M1_9ACTN</name>
<dbReference type="Proteomes" id="UP000655287">
    <property type="component" value="Unassembled WGS sequence"/>
</dbReference>
<evidence type="ECO:0000256" key="1">
    <source>
        <dbReference type="SAM" id="MobiDB-lite"/>
    </source>
</evidence>
<sequence length="332" mass="35087">MPRCAAARRYGRLVHHPSDPAAAATDAANDKVMERVRRLLELAEHPRTGEEEAALASAHAAALMLRHGLTAAAVRRRRTGRAETIDGIEMEVSNRGGHARERCWALHLVCDALGCKGAQHWTGVKGRGIRGARRVTLTVVGPEAVLDDLRILLPSLTLQMENQVAPALRRATAEADAGHPPGPAVVPGTRAGARNGPDTGPAASRPLAGTKSVHGDAPGAGADAGRRARGAAGFRRAFYVGFGAGVAARLRERMAEMTEELAGTGAELVLLDRTALVRAEFDRRFPGLRHARTTPLDADGYHTGRAAGHRADLGDRTLHSPAAALPPRPAPR</sequence>
<organism evidence="3 4">
    <name type="scientific">Sphaerisporangium rufum</name>
    <dbReference type="NCBI Taxonomy" id="1381558"/>
    <lineage>
        <taxon>Bacteria</taxon>
        <taxon>Bacillati</taxon>
        <taxon>Actinomycetota</taxon>
        <taxon>Actinomycetes</taxon>
        <taxon>Streptosporangiales</taxon>
        <taxon>Streptosporangiaceae</taxon>
        <taxon>Sphaerisporangium</taxon>
    </lineage>
</organism>
<reference evidence="3" key="1">
    <citation type="submission" date="2021-01" db="EMBL/GenBank/DDBJ databases">
        <title>Whole genome shotgun sequence of Sphaerisporangium rufum NBRC 109079.</title>
        <authorList>
            <person name="Komaki H."/>
            <person name="Tamura T."/>
        </authorList>
    </citation>
    <scope>NUCLEOTIDE SEQUENCE</scope>
    <source>
        <strain evidence="3">NBRC 109079</strain>
    </source>
</reference>
<dbReference type="AlphaFoldDB" id="A0A919V1M1"/>
<comment type="caution">
    <text evidence="3">The sequence shown here is derived from an EMBL/GenBank/DDBJ whole genome shotgun (WGS) entry which is preliminary data.</text>
</comment>
<feature type="domain" description="DUF2786" evidence="2">
    <location>
        <begin position="31"/>
        <end position="70"/>
    </location>
</feature>
<proteinExistence type="predicted"/>
<evidence type="ECO:0000259" key="2">
    <source>
        <dbReference type="Pfam" id="PF10979"/>
    </source>
</evidence>
<evidence type="ECO:0000313" key="4">
    <source>
        <dbReference type="Proteomes" id="UP000655287"/>
    </source>
</evidence>
<accession>A0A919V1M1</accession>
<gene>
    <name evidence="3" type="ORF">Sru01_37440</name>
</gene>
<feature type="compositionally biased region" description="Basic and acidic residues" evidence="1">
    <location>
        <begin position="309"/>
        <end position="318"/>
    </location>
</feature>
<evidence type="ECO:0000313" key="3">
    <source>
        <dbReference type="EMBL" id="GII78762.1"/>
    </source>
</evidence>
<feature type="region of interest" description="Disordered" evidence="1">
    <location>
        <begin position="295"/>
        <end position="332"/>
    </location>
</feature>
<dbReference type="InterPro" id="IPR024498">
    <property type="entry name" value="DUF2786"/>
</dbReference>